<dbReference type="PANTHER" id="PTHR42769:SF3">
    <property type="entry name" value="SUPEROXIDE DISMUTASE [FE] 2, CHLOROPLASTIC"/>
    <property type="match status" value="1"/>
</dbReference>
<evidence type="ECO:0000313" key="10">
    <source>
        <dbReference type="Proteomes" id="UP000507962"/>
    </source>
</evidence>
<evidence type="ECO:0000259" key="8">
    <source>
        <dbReference type="Pfam" id="PF02777"/>
    </source>
</evidence>
<dbReference type="InterPro" id="IPR036324">
    <property type="entry name" value="Mn/Fe_SOD_N_sf"/>
</dbReference>
<feature type="binding site" evidence="5">
    <location>
        <position position="199"/>
    </location>
    <ligand>
        <name>Mn(2+)</name>
        <dbReference type="ChEBI" id="CHEBI:29035"/>
    </ligand>
</feature>
<dbReference type="Proteomes" id="UP000507962">
    <property type="component" value="Unassembled WGS sequence"/>
</dbReference>
<reference evidence="9 10" key="1">
    <citation type="submission" date="2019-03" db="EMBL/GenBank/DDBJ databases">
        <authorList>
            <person name="Nijsse B."/>
        </authorList>
    </citation>
    <scope>NUCLEOTIDE SEQUENCE [LARGE SCALE GENOMIC DNA]</scope>
    <source>
        <strain evidence="9">Desulfoluna butyratoxydans MSL71</strain>
    </source>
</reference>
<evidence type="ECO:0000256" key="3">
    <source>
        <dbReference type="ARBA" id="ARBA00022723"/>
    </source>
</evidence>
<protein>
    <recommendedName>
        <fullName evidence="2 6">Superoxide dismutase</fullName>
        <ecNumber evidence="2 6">1.15.1.1</ecNumber>
    </recommendedName>
</protein>
<dbReference type="InterPro" id="IPR019831">
    <property type="entry name" value="Mn/Fe_SOD_N"/>
</dbReference>
<dbReference type="EC" id="1.15.1.1" evidence="2 6"/>
<evidence type="ECO:0000259" key="7">
    <source>
        <dbReference type="Pfam" id="PF00081"/>
    </source>
</evidence>
<feature type="binding site" evidence="5">
    <location>
        <position position="65"/>
    </location>
    <ligand>
        <name>Mn(2+)</name>
        <dbReference type="ChEBI" id="CHEBI:29035"/>
    </ligand>
</feature>
<feature type="binding site" evidence="5">
    <location>
        <position position="117"/>
    </location>
    <ligand>
        <name>Mn(2+)</name>
        <dbReference type="ChEBI" id="CHEBI:29035"/>
    </ligand>
</feature>
<feature type="binding site" evidence="5">
    <location>
        <position position="203"/>
    </location>
    <ligand>
        <name>Mn(2+)</name>
        <dbReference type="ChEBI" id="CHEBI:29035"/>
    </ligand>
</feature>
<feature type="domain" description="Manganese/iron superoxide dismutase C-terminal" evidence="8">
    <location>
        <begin position="132"/>
        <end position="233"/>
    </location>
</feature>
<organism evidence="9 10">
    <name type="scientific">Desulfoluna butyratoxydans</name>
    <dbReference type="NCBI Taxonomy" id="231438"/>
    <lineage>
        <taxon>Bacteria</taxon>
        <taxon>Pseudomonadati</taxon>
        <taxon>Thermodesulfobacteriota</taxon>
        <taxon>Desulfobacteria</taxon>
        <taxon>Desulfobacterales</taxon>
        <taxon>Desulfolunaceae</taxon>
        <taxon>Desulfoluna</taxon>
    </lineage>
</organism>
<dbReference type="Gene3D" id="3.55.40.20">
    <property type="entry name" value="Iron/manganese superoxide dismutase, C-terminal domain"/>
    <property type="match status" value="1"/>
</dbReference>
<dbReference type="EMBL" id="CAADHO010000001">
    <property type="protein sequence ID" value="VFQ42817.1"/>
    <property type="molecule type" value="Genomic_DNA"/>
</dbReference>
<sequence>MPMSSPYCHWIIPRGVRFAVLFAALLALLAACSSEPEGPALTLPPLPWPSDALEPLISQRTIKLHHGKHHAAYVDKANTLIANSRYEGKPVEEILAATRGKKRHTALFNNTAQAWNHAFFWTCLTPEGNAKPEGALAEAINTEFGGWNAFRSAFIEASLSHFGSGWVWLVRDKGALRILTTANADTPVAQGLTPLFTIDLWEHAYYLDVQNRRKAYVEGVFDGLANWKAAEKRYNAGKP</sequence>
<dbReference type="PROSITE" id="PS00088">
    <property type="entry name" value="SOD_MN"/>
    <property type="match status" value="1"/>
</dbReference>
<dbReference type="SUPFAM" id="SSF54719">
    <property type="entry name" value="Fe,Mn superoxide dismutase (SOD), C-terminal domain"/>
    <property type="match status" value="1"/>
</dbReference>
<accession>A0A4U8YHU8</accession>
<dbReference type="RefSeq" id="WP_246317692.1">
    <property type="nucleotide sequence ID" value="NZ_CAADHO010000001.1"/>
</dbReference>
<dbReference type="PIRSF" id="PIRSF000349">
    <property type="entry name" value="SODismutase"/>
    <property type="match status" value="1"/>
</dbReference>
<dbReference type="SUPFAM" id="SSF46609">
    <property type="entry name" value="Fe,Mn superoxide dismutase (SOD), N-terminal domain"/>
    <property type="match status" value="1"/>
</dbReference>
<dbReference type="InterPro" id="IPR001189">
    <property type="entry name" value="Mn/Fe_SOD"/>
</dbReference>
<dbReference type="Pfam" id="PF02777">
    <property type="entry name" value="Sod_Fe_C"/>
    <property type="match status" value="1"/>
</dbReference>
<dbReference type="InterPro" id="IPR036314">
    <property type="entry name" value="SOD_C_sf"/>
</dbReference>
<keyword evidence="10" id="KW-1185">Reference proteome</keyword>
<evidence type="ECO:0000313" key="9">
    <source>
        <dbReference type="EMBL" id="VFQ42817.1"/>
    </source>
</evidence>
<evidence type="ECO:0000256" key="4">
    <source>
        <dbReference type="ARBA" id="ARBA00023002"/>
    </source>
</evidence>
<dbReference type="InterPro" id="IPR019832">
    <property type="entry name" value="Mn/Fe_SOD_C"/>
</dbReference>
<dbReference type="Gene3D" id="1.10.287.990">
    <property type="entry name" value="Fe,Mn superoxide dismutase (SOD) domain"/>
    <property type="match status" value="1"/>
</dbReference>
<dbReference type="AlphaFoldDB" id="A0A4U8YHU8"/>
<proteinExistence type="inferred from homology"/>
<feature type="domain" description="Manganese/iron superoxide dismutase N-terminal" evidence="7">
    <location>
        <begin position="42"/>
        <end position="124"/>
    </location>
</feature>
<dbReference type="PANTHER" id="PTHR42769">
    <property type="entry name" value="SUPEROXIDE DISMUTASE"/>
    <property type="match status" value="1"/>
</dbReference>
<evidence type="ECO:0000256" key="5">
    <source>
        <dbReference type="PIRSR" id="PIRSR000349-1"/>
    </source>
</evidence>
<comment type="similarity">
    <text evidence="1 6">Belongs to the iron/manganese superoxide dismutase family.</text>
</comment>
<dbReference type="InterPro" id="IPR019833">
    <property type="entry name" value="Mn/Fe_SOD_BS"/>
</dbReference>
<name>A0A4U8YHU8_9BACT</name>
<comment type="catalytic activity">
    <reaction evidence="6">
        <text>2 superoxide + 2 H(+) = H2O2 + O2</text>
        <dbReference type="Rhea" id="RHEA:20696"/>
        <dbReference type="ChEBI" id="CHEBI:15378"/>
        <dbReference type="ChEBI" id="CHEBI:15379"/>
        <dbReference type="ChEBI" id="CHEBI:16240"/>
        <dbReference type="ChEBI" id="CHEBI:18421"/>
        <dbReference type="EC" id="1.15.1.1"/>
    </reaction>
</comment>
<evidence type="ECO:0000256" key="1">
    <source>
        <dbReference type="ARBA" id="ARBA00008714"/>
    </source>
</evidence>
<comment type="function">
    <text evidence="6">Destroys radicals which are normally produced within the cells and which are toxic to biological systems.</text>
</comment>
<dbReference type="PRINTS" id="PR01703">
    <property type="entry name" value="MNSODISMTASE"/>
</dbReference>
<dbReference type="Pfam" id="PF00081">
    <property type="entry name" value="Sod_Fe_N"/>
    <property type="match status" value="1"/>
</dbReference>
<evidence type="ECO:0000256" key="6">
    <source>
        <dbReference type="RuleBase" id="RU000414"/>
    </source>
</evidence>
<evidence type="ECO:0000256" key="2">
    <source>
        <dbReference type="ARBA" id="ARBA00012682"/>
    </source>
</evidence>
<dbReference type="GO" id="GO:0046872">
    <property type="term" value="F:metal ion binding"/>
    <property type="evidence" value="ECO:0007669"/>
    <property type="project" value="UniProtKB-KW"/>
</dbReference>
<keyword evidence="4 6" id="KW-0560">Oxidoreductase</keyword>
<gene>
    <name evidence="9" type="ORF">MSL71_4380</name>
</gene>
<keyword evidence="3 5" id="KW-0479">Metal-binding</keyword>
<dbReference type="GO" id="GO:0004784">
    <property type="term" value="F:superoxide dismutase activity"/>
    <property type="evidence" value="ECO:0007669"/>
    <property type="project" value="UniProtKB-EC"/>
</dbReference>